<name>A0A2Z2KQI8_9BACL</name>
<dbReference type="OrthoDB" id="9808281at2"/>
<dbReference type="GO" id="GO:0017000">
    <property type="term" value="P:antibiotic biosynthetic process"/>
    <property type="evidence" value="ECO:0007669"/>
    <property type="project" value="UniProtKB-KW"/>
</dbReference>
<dbReference type="SUPFAM" id="SSF56214">
    <property type="entry name" value="4'-phosphopantetheinyl transferase"/>
    <property type="match status" value="2"/>
</dbReference>
<dbReference type="NCBIfam" id="TIGR00556">
    <property type="entry name" value="pantethn_trn"/>
    <property type="match status" value="1"/>
</dbReference>
<dbReference type="Gene3D" id="3.90.470.20">
    <property type="entry name" value="4'-phosphopantetheinyl transferase domain"/>
    <property type="match status" value="2"/>
</dbReference>
<dbReference type="InterPro" id="IPR050559">
    <property type="entry name" value="P-Pant_transferase_sf"/>
</dbReference>
<proteinExistence type="inferred from homology"/>
<keyword evidence="10" id="KW-1185">Reference proteome</keyword>
<dbReference type="Pfam" id="PF22624">
    <property type="entry name" value="AASDHPPT_N"/>
    <property type="match status" value="1"/>
</dbReference>
<gene>
    <name evidence="9" type="ORF">B9T62_10275</name>
</gene>
<dbReference type="InterPro" id="IPR037143">
    <property type="entry name" value="4-PPantetheinyl_Trfase_dom_sf"/>
</dbReference>
<evidence type="ECO:0000256" key="2">
    <source>
        <dbReference type="ARBA" id="ARBA00010990"/>
    </source>
</evidence>
<comment type="similarity">
    <text evidence="2">Belongs to the P-Pant transferase superfamily. Gsp/Sfp/HetI/AcpT family.</text>
</comment>
<keyword evidence="6" id="KW-0045">Antibiotic biosynthesis</keyword>
<evidence type="ECO:0000256" key="1">
    <source>
        <dbReference type="ARBA" id="ARBA00001946"/>
    </source>
</evidence>
<dbReference type="Pfam" id="PF01648">
    <property type="entry name" value="ACPS"/>
    <property type="match status" value="1"/>
</dbReference>
<feature type="domain" description="4'-phosphopantetheinyl transferase" evidence="7">
    <location>
        <begin position="113"/>
        <end position="212"/>
    </location>
</feature>
<dbReference type="GO" id="GO:0008897">
    <property type="term" value="F:holo-[acyl-carrier-protein] synthase activity"/>
    <property type="evidence" value="ECO:0007669"/>
    <property type="project" value="InterPro"/>
</dbReference>
<evidence type="ECO:0000259" key="7">
    <source>
        <dbReference type="Pfam" id="PF01648"/>
    </source>
</evidence>
<dbReference type="GO" id="GO:0019878">
    <property type="term" value="P:lysine biosynthetic process via aminoadipic acid"/>
    <property type="evidence" value="ECO:0007669"/>
    <property type="project" value="TreeGrafter"/>
</dbReference>
<sequence>MGVKMWNGEDTGVCCVEIPADVAEPTVLQLMSALSAAKQQKIRRLMRREDALNVLMADILSRLCICRTLGIRNREIEFGQNAYGKPHLMGQNRLHFNRSHSGSWAAVAVSTESVGIDVERISKADLGVAERFFAPQEYRQLLQVEGGERQRFFYDLWTLKESYIKAAGQGLSLPLSSFSIDLRSEQITLETEHEWKPCYFRQYPIDPAYRLSLCSPLNRLPDDVEMIGLADLCEEFSQYL</sequence>
<feature type="domain" description="4'-phosphopantetheinyl transferase N-terminal" evidence="8">
    <location>
        <begin position="27"/>
        <end position="110"/>
    </location>
</feature>
<dbReference type="PANTHER" id="PTHR12215:SF10">
    <property type="entry name" value="L-AMINOADIPATE-SEMIALDEHYDE DEHYDROGENASE-PHOSPHOPANTETHEINYL TRANSFERASE"/>
    <property type="match status" value="1"/>
</dbReference>
<dbReference type="GO" id="GO:0000287">
    <property type="term" value="F:magnesium ion binding"/>
    <property type="evidence" value="ECO:0007669"/>
    <property type="project" value="InterPro"/>
</dbReference>
<evidence type="ECO:0000313" key="10">
    <source>
        <dbReference type="Proteomes" id="UP000249890"/>
    </source>
</evidence>
<keyword evidence="4" id="KW-0479">Metal-binding</keyword>
<dbReference type="RefSeq" id="WP_087915151.1">
    <property type="nucleotide sequence ID" value="NZ_CP021780.1"/>
</dbReference>
<dbReference type="InterPro" id="IPR055066">
    <property type="entry name" value="AASDHPPT_N"/>
</dbReference>
<evidence type="ECO:0000256" key="5">
    <source>
        <dbReference type="ARBA" id="ARBA00022842"/>
    </source>
</evidence>
<comment type="cofactor">
    <cofactor evidence="1">
        <name>Mg(2+)</name>
        <dbReference type="ChEBI" id="CHEBI:18420"/>
    </cofactor>
</comment>
<dbReference type="InterPro" id="IPR008278">
    <property type="entry name" value="4-PPantetheinyl_Trfase_dom"/>
</dbReference>
<evidence type="ECO:0000259" key="8">
    <source>
        <dbReference type="Pfam" id="PF22624"/>
    </source>
</evidence>
<keyword evidence="5" id="KW-0460">Magnesium</keyword>
<accession>A0A2Z2KQI8</accession>
<evidence type="ECO:0000313" key="9">
    <source>
        <dbReference type="EMBL" id="ASA21138.1"/>
    </source>
</evidence>
<dbReference type="KEGG" id="pdh:B9T62_10275"/>
<dbReference type="GO" id="GO:0006633">
    <property type="term" value="P:fatty acid biosynthetic process"/>
    <property type="evidence" value="ECO:0007669"/>
    <property type="project" value="InterPro"/>
</dbReference>
<dbReference type="PANTHER" id="PTHR12215">
    <property type="entry name" value="PHOSPHOPANTETHEINE TRANSFERASE"/>
    <property type="match status" value="1"/>
</dbReference>
<dbReference type="AlphaFoldDB" id="A0A2Z2KQI8"/>
<reference evidence="9 10" key="1">
    <citation type="submission" date="2017-06" db="EMBL/GenBank/DDBJ databases">
        <title>Complete genome sequence of Paenibacillus donghaensis KCTC 13049T isolated from East Sea sediment, South Korea.</title>
        <authorList>
            <person name="Jung B.K."/>
            <person name="Hong S.-J."/>
            <person name="Shin J.-H."/>
        </authorList>
    </citation>
    <scope>NUCLEOTIDE SEQUENCE [LARGE SCALE GENOMIC DNA]</scope>
    <source>
        <strain evidence="9 10">KCTC 13049</strain>
    </source>
</reference>
<evidence type="ECO:0000256" key="3">
    <source>
        <dbReference type="ARBA" id="ARBA00022679"/>
    </source>
</evidence>
<dbReference type="Proteomes" id="UP000249890">
    <property type="component" value="Chromosome"/>
</dbReference>
<keyword evidence="3" id="KW-0808">Transferase</keyword>
<dbReference type="GO" id="GO:0005829">
    <property type="term" value="C:cytosol"/>
    <property type="evidence" value="ECO:0007669"/>
    <property type="project" value="TreeGrafter"/>
</dbReference>
<dbReference type="EMBL" id="CP021780">
    <property type="protein sequence ID" value="ASA21138.1"/>
    <property type="molecule type" value="Genomic_DNA"/>
</dbReference>
<protein>
    <submittedName>
        <fullName evidence="9">Uncharacterized protein</fullName>
    </submittedName>
</protein>
<evidence type="ECO:0000256" key="4">
    <source>
        <dbReference type="ARBA" id="ARBA00022723"/>
    </source>
</evidence>
<organism evidence="9 10">
    <name type="scientific">Paenibacillus donghaensis</name>
    <dbReference type="NCBI Taxonomy" id="414771"/>
    <lineage>
        <taxon>Bacteria</taxon>
        <taxon>Bacillati</taxon>
        <taxon>Bacillota</taxon>
        <taxon>Bacilli</taxon>
        <taxon>Bacillales</taxon>
        <taxon>Paenibacillaceae</taxon>
        <taxon>Paenibacillus</taxon>
    </lineage>
</organism>
<evidence type="ECO:0000256" key="6">
    <source>
        <dbReference type="ARBA" id="ARBA00023194"/>
    </source>
</evidence>
<dbReference type="InterPro" id="IPR004568">
    <property type="entry name" value="Ppantetheine-prot_Trfase_dom"/>
</dbReference>